<evidence type="ECO:0000259" key="3">
    <source>
        <dbReference type="Pfam" id="PF26514"/>
    </source>
</evidence>
<dbReference type="OrthoDB" id="1953161at2"/>
<evidence type="ECO:0000313" key="5">
    <source>
        <dbReference type="Proteomes" id="UP000070456"/>
    </source>
</evidence>
<dbReference type="Proteomes" id="UP000070456">
    <property type="component" value="Unassembled WGS sequence"/>
</dbReference>
<reference evidence="4 5" key="1">
    <citation type="submission" date="2015-12" db="EMBL/GenBank/DDBJ databases">
        <title>Draft genome sequence of the thermoanaerobe Thermotalea metallivorans, an isolate from the runoff channel of the Great Artesian Basin, Australia.</title>
        <authorList>
            <person name="Patel B.K."/>
        </authorList>
    </citation>
    <scope>NUCLEOTIDE SEQUENCE [LARGE SCALE GENOMIC DNA]</scope>
    <source>
        <strain evidence="4 5">B2-1</strain>
    </source>
</reference>
<feature type="signal peptide" evidence="2">
    <location>
        <begin position="1"/>
        <end position="23"/>
    </location>
</feature>
<proteinExistence type="predicted"/>
<keyword evidence="2" id="KW-0732">Signal</keyword>
<evidence type="ECO:0000313" key="4">
    <source>
        <dbReference type="EMBL" id="KXG75655.1"/>
    </source>
</evidence>
<feature type="transmembrane region" description="Helical" evidence="1">
    <location>
        <begin position="295"/>
        <end position="316"/>
    </location>
</feature>
<keyword evidence="5" id="KW-1185">Reference proteome</keyword>
<dbReference type="InterPro" id="IPR058486">
    <property type="entry name" value="DUF8173"/>
</dbReference>
<evidence type="ECO:0000256" key="2">
    <source>
        <dbReference type="SAM" id="SignalP"/>
    </source>
</evidence>
<organism evidence="4 5">
    <name type="scientific">Thermotalea metallivorans</name>
    <dbReference type="NCBI Taxonomy" id="520762"/>
    <lineage>
        <taxon>Bacteria</taxon>
        <taxon>Bacillati</taxon>
        <taxon>Bacillota</taxon>
        <taxon>Clostridia</taxon>
        <taxon>Peptostreptococcales</taxon>
        <taxon>Thermotaleaceae</taxon>
        <taxon>Thermotalea</taxon>
    </lineage>
</organism>
<dbReference type="STRING" id="520762.AN619_16510"/>
<feature type="transmembrane region" description="Helical" evidence="1">
    <location>
        <begin position="350"/>
        <end position="367"/>
    </location>
</feature>
<dbReference type="AlphaFoldDB" id="A0A140L530"/>
<keyword evidence="1" id="KW-0812">Transmembrane</keyword>
<accession>A0A140L530</accession>
<name>A0A140L530_9FIRM</name>
<keyword evidence="1" id="KW-1133">Transmembrane helix</keyword>
<comment type="caution">
    <text evidence="4">The sequence shown here is derived from an EMBL/GenBank/DDBJ whole genome shotgun (WGS) entry which is preliminary data.</text>
</comment>
<sequence>MKKFMHIWMIFLLVCLLPGISFADNGEESNMIVKKDEIIEKDFFAAGNFIRNHGEIRGDIFAAGEEFENTGVVMGDILAIGGNSRIGGQVKGDMRIAGGNVTITGDIGKNVTAFSGNFLLAEGAAVDGSINVFAGTVVIDGIVGGDLRAGSGTIQINGLVKGDARLNADQIRFGPQGKIEGNLQYTSEKKITIPEGVVSGSVEYKQPHTGMDKRMKKAEEGLKTFNILWKAVGIITYLIIAAILVLVFGNFMDKTAITIERKPWHAVGIGVVGLIVTPIAAILLMFTVIGIPLGIISLVLYGLMLYLAKLPGALWLGKIILKNEEKPLLPMLLGVFILMLVSYVPYLGGFVSLVAILFGIGAYLYNIKEAIENSRKPKIVED</sequence>
<dbReference type="EMBL" id="LOEE01000032">
    <property type="protein sequence ID" value="KXG75655.1"/>
    <property type="molecule type" value="Genomic_DNA"/>
</dbReference>
<keyword evidence="1" id="KW-0472">Membrane</keyword>
<dbReference type="RefSeq" id="WP_068556239.1">
    <property type="nucleotide sequence ID" value="NZ_LOEE01000032.1"/>
</dbReference>
<dbReference type="Pfam" id="PF26514">
    <property type="entry name" value="DUF8173"/>
    <property type="match status" value="1"/>
</dbReference>
<gene>
    <name evidence="4" type="ORF">AN619_16510</name>
</gene>
<feature type="domain" description="DUF8173" evidence="3">
    <location>
        <begin position="228"/>
        <end position="363"/>
    </location>
</feature>
<protein>
    <recommendedName>
        <fullName evidence="3">DUF8173 domain-containing protein</fullName>
    </recommendedName>
</protein>
<evidence type="ECO:0000256" key="1">
    <source>
        <dbReference type="SAM" id="Phobius"/>
    </source>
</evidence>
<feature type="transmembrane region" description="Helical" evidence="1">
    <location>
        <begin position="227"/>
        <end position="252"/>
    </location>
</feature>
<feature type="chain" id="PRO_5007491629" description="DUF8173 domain-containing protein" evidence="2">
    <location>
        <begin position="24"/>
        <end position="382"/>
    </location>
</feature>
<feature type="transmembrane region" description="Helical" evidence="1">
    <location>
        <begin position="264"/>
        <end position="289"/>
    </location>
</feature>